<name>A0ABQ0MKY6_9BACT</name>
<evidence type="ECO:0000313" key="1">
    <source>
        <dbReference type="EMBL" id="GAW66856.1"/>
    </source>
</evidence>
<comment type="caution">
    <text evidence="1">The sequence shown here is derived from an EMBL/GenBank/DDBJ whole genome shotgun (WGS) entry which is preliminary data.</text>
</comment>
<dbReference type="Proteomes" id="UP000194153">
    <property type="component" value="Unassembled WGS sequence"/>
</dbReference>
<sequence>MKVDMQSLHLVGFGAIQKVNEKANGLNLVEQLQITFKLVCA</sequence>
<reference evidence="2" key="1">
    <citation type="submission" date="2017-05" db="EMBL/GenBank/DDBJ databases">
        <title>Draft genome sequence of Geobacter pelophilus, a iron(III)-reducing bacteria.</title>
        <authorList>
            <person name="Aoyagi T."/>
            <person name="Koike H."/>
            <person name="Morita T."/>
            <person name="Sato Y."/>
            <person name="Habe H."/>
            <person name="Hori T."/>
        </authorList>
    </citation>
    <scope>NUCLEOTIDE SEQUENCE [LARGE SCALE GENOMIC DNA]</scope>
    <source>
        <strain evidence="2">Drf2</strain>
    </source>
</reference>
<protein>
    <submittedName>
        <fullName evidence="1">Uncharacterized protein</fullName>
    </submittedName>
</protein>
<evidence type="ECO:0000313" key="2">
    <source>
        <dbReference type="Proteomes" id="UP000194153"/>
    </source>
</evidence>
<accession>A0ABQ0MKY6</accession>
<dbReference type="EMBL" id="BDQG01000001">
    <property type="protein sequence ID" value="GAW66856.1"/>
    <property type="molecule type" value="Genomic_DNA"/>
</dbReference>
<keyword evidence="2" id="KW-1185">Reference proteome</keyword>
<proteinExistence type="predicted"/>
<organism evidence="1 2">
    <name type="scientific">Geoanaerobacter pelophilus</name>
    <dbReference type="NCBI Taxonomy" id="60036"/>
    <lineage>
        <taxon>Bacteria</taxon>
        <taxon>Pseudomonadati</taxon>
        <taxon>Thermodesulfobacteriota</taxon>
        <taxon>Desulfuromonadia</taxon>
        <taxon>Geobacterales</taxon>
        <taxon>Geobacteraceae</taxon>
        <taxon>Geoanaerobacter</taxon>
    </lineage>
</organism>
<gene>
    <name evidence="1" type="ORF">GPEL0_01r2398</name>
</gene>